<evidence type="ECO:0000256" key="1">
    <source>
        <dbReference type="ARBA" id="ARBA00006484"/>
    </source>
</evidence>
<dbReference type="RefSeq" id="WP_135177358.1">
    <property type="nucleotide sequence ID" value="NZ_SPQT01000022.1"/>
</dbReference>
<dbReference type="OrthoDB" id="7211155at2"/>
<keyword evidence="2" id="KW-0560">Oxidoreductase</keyword>
<evidence type="ECO:0000256" key="2">
    <source>
        <dbReference type="ARBA" id="ARBA00023002"/>
    </source>
</evidence>
<comment type="caution">
    <text evidence="3">The sequence shown here is derived from an EMBL/GenBank/DDBJ whole genome shotgun (WGS) entry which is preliminary data.</text>
</comment>
<dbReference type="Pfam" id="PF00106">
    <property type="entry name" value="adh_short"/>
    <property type="match status" value="1"/>
</dbReference>
<comment type="similarity">
    <text evidence="1">Belongs to the short-chain dehydrogenases/reductases (SDR) family.</text>
</comment>
<dbReference type="Proteomes" id="UP000297966">
    <property type="component" value="Unassembled WGS sequence"/>
</dbReference>
<proteinExistence type="inferred from homology"/>
<dbReference type="AlphaFoldDB" id="A0A4Y9LJW0"/>
<evidence type="ECO:0000313" key="3">
    <source>
        <dbReference type="EMBL" id="TFV43611.1"/>
    </source>
</evidence>
<dbReference type="InterPro" id="IPR002347">
    <property type="entry name" value="SDR_fam"/>
</dbReference>
<dbReference type="CDD" id="cd05233">
    <property type="entry name" value="SDR_c"/>
    <property type="match status" value="1"/>
</dbReference>
<dbReference type="EMBL" id="SPQT01000022">
    <property type="protein sequence ID" value="TFV43611.1"/>
    <property type="molecule type" value="Genomic_DNA"/>
</dbReference>
<dbReference type="Gene3D" id="3.40.50.720">
    <property type="entry name" value="NAD(P)-binding Rossmann-like Domain"/>
    <property type="match status" value="1"/>
</dbReference>
<sequence length="253" mass="26580">MSSENGVLRGKRVVVLGASRGVGREIVLHASAEGAQVLAVARQAHGLADLEKEMRGVDTLALDAASEAAPLKVFRRARPDLLVICGGATPPTRPMSELSWAEFGINWEVDAKMAFLFCREALRLPLAPGSVVVIISSGAGLGGSPISGGYAGAKRMQMFIAKYCQAESDRRELGIRFAALVPSRVMPETDLGQAAVNGYAKYLGVPAEKFLENMGPRQSPTDVAKAVLDIAMKPPAEPGSIFTISADGFAAAS</sequence>
<dbReference type="InterPro" id="IPR051122">
    <property type="entry name" value="SDR_DHRS6-like"/>
</dbReference>
<gene>
    <name evidence="3" type="ORF">E4K65_31035</name>
</gene>
<protein>
    <submittedName>
        <fullName evidence="3">SDR family oxidoreductase</fullName>
    </submittedName>
</protein>
<accession>A0A4Y9LJW0</accession>
<dbReference type="GO" id="GO:0016491">
    <property type="term" value="F:oxidoreductase activity"/>
    <property type="evidence" value="ECO:0007669"/>
    <property type="project" value="UniProtKB-KW"/>
</dbReference>
<organism evidence="3 4">
    <name type="scientific">Bradyrhizobium niftali</name>
    <dbReference type="NCBI Taxonomy" id="2560055"/>
    <lineage>
        <taxon>Bacteria</taxon>
        <taxon>Pseudomonadati</taxon>
        <taxon>Pseudomonadota</taxon>
        <taxon>Alphaproteobacteria</taxon>
        <taxon>Hyphomicrobiales</taxon>
        <taxon>Nitrobacteraceae</taxon>
        <taxon>Bradyrhizobium</taxon>
    </lineage>
</organism>
<evidence type="ECO:0000313" key="4">
    <source>
        <dbReference type="Proteomes" id="UP000297966"/>
    </source>
</evidence>
<reference evidence="3 4" key="1">
    <citation type="submission" date="2019-03" db="EMBL/GenBank/DDBJ databases">
        <title>Bradyrhizobium diversity isolated from nodules of Chamaecrista fasciculata.</title>
        <authorList>
            <person name="Klepa M.S."/>
            <person name="Urquiaga M.O."/>
            <person name="Hungria M."/>
            <person name="Delamuta J.R."/>
        </authorList>
    </citation>
    <scope>NUCLEOTIDE SEQUENCE [LARGE SCALE GENOMIC DNA]</scope>
    <source>
        <strain evidence="3 4">CNPSo 3448</strain>
    </source>
</reference>
<keyword evidence="4" id="KW-1185">Reference proteome</keyword>
<dbReference type="PANTHER" id="PTHR43477">
    <property type="entry name" value="DIHYDROANTICAPSIN 7-DEHYDROGENASE"/>
    <property type="match status" value="1"/>
</dbReference>
<dbReference type="InterPro" id="IPR036291">
    <property type="entry name" value="NAD(P)-bd_dom_sf"/>
</dbReference>
<name>A0A4Y9LJW0_9BRAD</name>
<dbReference type="PANTHER" id="PTHR43477:SF1">
    <property type="entry name" value="DIHYDROANTICAPSIN 7-DEHYDROGENASE"/>
    <property type="match status" value="1"/>
</dbReference>
<dbReference type="SUPFAM" id="SSF51735">
    <property type="entry name" value="NAD(P)-binding Rossmann-fold domains"/>
    <property type="match status" value="1"/>
</dbReference>